<organism evidence="1 2">
    <name type="scientific">Populus alba x Populus x berolinensis</name>
    <dbReference type="NCBI Taxonomy" id="444605"/>
    <lineage>
        <taxon>Eukaryota</taxon>
        <taxon>Viridiplantae</taxon>
        <taxon>Streptophyta</taxon>
        <taxon>Embryophyta</taxon>
        <taxon>Tracheophyta</taxon>
        <taxon>Spermatophyta</taxon>
        <taxon>Magnoliopsida</taxon>
        <taxon>eudicotyledons</taxon>
        <taxon>Gunneridae</taxon>
        <taxon>Pentapetalae</taxon>
        <taxon>rosids</taxon>
        <taxon>fabids</taxon>
        <taxon>Malpighiales</taxon>
        <taxon>Salicaceae</taxon>
        <taxon>Saliceae</taxon>
        <taxon>Populus</taxon>
    </lineage>
</organism>
<evidence type="ECO:0000313" key="1">
    <source>
        <dbReference type="EMBL" id="KAJ6959382.1"/>
    </source>
</evidence>
<evidence type="ECO:0000313" key="2">
    <source>
        <dbReference type="Proteomes" id="UP001164929"/>
    </source>
</evidence>
<keyword evidence="2" id="KW-1185">Reference proteome</keyword>
<proteinExistence type="predicted"/>
<reference evidence="1" key="1">
    <citation type="journal article" date="2023" name="Mol. Ecol. Resour.">
        <title>Chromosome-level genome assembly of a triploid poplar Populus alba 'Berolinensis'.</title>
        <authorList>
            <person name="Chen S."/>
            <person name="Yu Y."/>
            <person name="Wang X."/>
            <person name="Wang S."/>
            <person name="Zhang T."/>
            <person name="Zhou Y."/>
            <person name="He R."/>
            <person name="Meng N."/>
            <person name="Wang Y."/>
            <person name="Liu W."/>
            <person name="Liu Z."/>
            <person name="Liu J."/>
            <person name="Guo Q."/>
            <person name="Huang H."/>
            <person name="Sederoff R.R."/>
            <person name="Wang G."/>
            <person name="Qu G."/>
            <person name="Chen S."/>
        </authorList>
    </citation>
    <scope>NUCLEOTIDE SEQUENCE</scope>
    <source>
        <strain evidence="1">SC-2020</strain>
    </source>
</reference>
<feature type="non-terminal residue" evidence="1">
    <location>
        <position position="1"/>
    </location>
</feature>
<comment type="caution">
    <text evidence="1">The sequence shown here is derived from an EMBL/GenBank/DDBJ whole genome shotgun (WGS) entry which is preliminary data.</text>
</comment>
<gene>
    <name evidence="1" type="ORF">NC653_037649</name>
</gene>
<dbReference type="Proteomes" id="UP001164929">
    <property type="component" value="Chromosome 17"/>
</dbReference>
<name>A0AAD6PTX5_9ROSI</name>
<dbReference type="EMBL" id="JAQIZT010000017">
    <property type="protein sequence ID" value="KAJ6959382.1"/>
    <property type="molecule type" value="Genomic_DNA"/>
</dbReference>
<accession>A0AAD6PTX5</accession>
<dbReference type="AlphaFoldDB" id="A0AAD6PTX5"/>
<sequence length="57" mass="6544">ETLLSVTHQSVPTQLFFISSLFFLFYPPKNPPPAINNIKTSPSFFSHMTKQPFHFST</sequence>
<protein>
    <submittedName>
        <fullName evidence="1">Uncharacterized protein</fullName>
    </submittedName>
</protein>